<keyword evidence="3" id="KW-0949">S-adenosyl-L-methionine</keyword>
<proteinExistence type="inferred from homology"/>
<dbReference type="GO" id="GO:0046872">
    <property type="term" value="F:metal ion binding"/>
    <property type="evidence" value="ECO:0007669"/>
    <property type="project" value="UniProtKB-KW"/>
</dbReference>
<keyword evidence="2" id="KW-0004">4Fe-4S</keyword>
<dbReference type="InterPro" id="IPR058240">
    <property type="entry name" value="rSAM_sf"/>
</dbReference>
<dbReference type="PIRSF" id="PIRSF000368">
    <property type="entry name" value="NrdG"/>
    <property type="match status" value="1"/>
</dbReference>
<keyword evidence="9" id="KW-1185">Reference proteome</keyword>
<accession>A0A1T5JEZ2</accession>
<dbReference type="Gene3D" id="3.20.20.70">
    <property type="entry name" value="Aldolase class I"/>
    <property type="match status" value="1"/>
</dbReference>
<dbReference type="Pfam" id="PF13353">
    <property type="entry name" value="Fer4_12"/>
    <property type="match status" value="1"/>
</dbReference>
<dbReference type="PANTHER" id="PTHR30352:SF2">
    <property type="entry name" value="ANAEROBIC RIBONUCLEOSIDE-TRIPHOSPHATE REDUCTASE-ACTIVATING PROTEIN"/>
    <property type="match status" value="1"/>
</dbReference>
<dbReference type="RefSeq" id="WP_079489970.1">
    <property type="nucleotide sequence ID" value="NZ_FUZT01000002.1"/>
</dbReference>
<reference evidence="8 9" key="1">
    <citation type="submission" date="2017-02" db="EMBL/GenBank/DDBJ databases">
        <authorList>
            <person name="Peterson S.W."/>
        </authorList>
    </citation>
    <scope>NUCLEOTIDE SEQUENCE [LARGE SCALE GENOMIC DNA]</scope>
    <source>
        <strain evidence="8 9">M1</strain>
    </source>
</reference>
<dbReference type="InterPro" id="IPR034457">
    <property type="entry name" value="Organic_radical-activating"/>
</dbReference>
<comment type="similarity">
    <text evidence="7">Belongs to the organic radical-activating enzymes family.</text>
</comment>
<dbReference type="CDD" id="cd01335">
    <property type="entry name" value="Radical_SAM"/>
    <property type="match status" value="1"/>
</dbReference>
<dbReference type="EMBL" id="FUZT01000002">
    <property type="protein sequence ID" value="SKC49802.1"/>
    <property type="molecule type" value="Genomic_DNA"/>
</dbReference>
<keyword evidence="6" id="KW-0411">Iron-sulfur</keyword>
<dbReference type="SFLD" id="SFLDG01063">
    <property type="entry name" value="activating_enzymes__group_1"/>
    <property type="match status" value="1"/>
</dbReference>
<dbReference type="EC" id="1.97.1.-" evidence="7"/>
<dbReference type="OrthoDB" id="9782387at2"/>
<dbReference type="GO" id="GO:0043365">
    <property type="term" value="F:[formate-C-acetyltransferase]-activating enzyme activity"/>
    <property type="evidence" value="ECO:0007669"/>
    <property type="project" value="InterPro"/>
</dbReference>
<dbReference type="InterPro" id="IPR012837">
    <property type="entry name" value="NrdG"/>
</dbReference>
<dbReference type="SUPFAM" id="SSF102114">
    <property type="entry name" value="Radical SAM enzymes"/>
    <property type="match status" value="1"/>
</dbReference>
<dbReference type="PANTHER" id="PTHR30352">
    <property type="entry name" value="PYRUVATE FORMATE-LYASE-ACTIVATING ENZYME"/>
    <property type="match status" value="1"/>
</dbReference>
<name>A0A1T5JEZ2_9FIRM</name>
<evidence type="ECO:0000256" key="5">
    <source>
        <dbReference type="ARBA" id="ARBA00023004"/>
    </source>
</evidence>
<keyword evidence="4" id="KW-0479">Metal-binding</keyword>
<sequence length="183" mass="21224">MLIRLSHKITRDSIVDGPGLRAVIWAQGCKHNCFGCHNPSTHDFGGGFLMDTEDLIKELKDLKLHRGITFSGGDPFEQPYQCLEIARQVKKMGMDIWCYTGYTFEELINKQGKKYKDGWIEFLKYIDVLIDGPFILEKKNLLLKFRGSENQRVIDVKKSLRFRTVVLLEEYHNIKTEKIALAR</sequence>
<dbReference type="InterPro" id="IPR007197">
    <property type="entry name" value="rSAM"/>
</dbReference>
<dbReference type="SFLD" id="SFLDG01066">
    <property type="entry name" value="organic_radical-activating_enz"/>
    <property type="match status" value="1"/>
</dbReference>
<keyword evidence="7" id="KW-0560">Oxidoreductase</keyword>
<evidence type="ECO:0000256" key="1">
    <source>
        <dbReference type="ARBA" id="ARBA00001966"/>
    </source>
</evidence>
<keyword evidence="5" id="KW-0408">Iron</keyword>
<dbReference type="SFLD" id="SFLDS00029">
    <property type="entry name" value="Radical_SAM"/>
    <property type="match status" value="1"/>
</dbReference>
<evidence type="ECO:0000256" key="4">
    <source>
        <dbReference type="ARBA" id="ARBA00022723"/>
    </source>
</evidence>
<protein>
    <recommendedName>
        <fullName evidence="7">Anaerobic ribonucleoside-triphosphate reductase-activating protein</fullName>
        <ecNumber evidence="7">1.97.1.-</ecNumber>
    </recommendedName>
</protein>
<evidence type="ECO:0000256" key="2">
    <source>
        <dbReference type="ARBA" id="ARBA00022485"/>
    </source>
</evidence>
<dbReference type="GO" id="GO:0051539">
    <property type="term" value="F:4 iron, 4 sulfur cluster binding"/>
    <property type="evidence" value="ECO:0007669"/>
    <property type="project" value="UniProtKB-KW"/>
</dbReference>
<dbReference type="Proteomes" id="UP000190285">
    <property type="component" value="Unassembled WGS sequence"/>
</dbReference>
<evidence type="ECO:0000313" key="8">
    <source>
        <dbReference type="EMBL" id="SKC49802.1"/>
    </source>
</evidence>
<dbReference type="STRING" id="36842.SAMN02194393_01134"/>
<comment type="cofactor">
    <cofactor evidence="1">
        <name>[4Fe-4S] cluster</name>
        <dbReference type="ChEBI" id="CHEBI:49883"/>
    </cofactor>
</comment>
<dbReference type="SFLD" id="SFLDF00299">
    <property type="entry name" value="anaerobic_ribonucleoside-triph"/>
    <property type="match status" value="1"/>
</dbReference>
<organism evidence="8 9">
    <name type="scientific">Maledivibacter halophilus</name>
    <dbReference type="NCBI Taxonomy" id="36842"/>
    <lineage>
        <taxon>Bacteria</taxon>
        <taxon>Bacillati</taxon>
        <taxon>Bacillota</taxon>
        <taxon>Clostridia</taxon>
        <taxon>Peptostreptococcales</taxon>
        <taxon>Caminicellaceae</taxon>
        <taxon>Maledivibacter</taxon>
    </lineage>
</organism>
<gene>
    <name evidence="8" type="ORF">SAMN02194393_01134</name>
</gene>
<evidence type="ECO:0000313" key="9">
    <source>
        <dbReference type="Proteomes" id="UP000190285"/>
    </source>
</evidence>
<evidence type="ECO:0000256" key="7">
    <source>
        <dbReference type="PIRNR" id="PIRNR000368"/>
    </source>
</evidence>
<dbReference type="NCBIfam" id="TIGR02491">
    <property type="entry name" value="NrdG"/>
    <property type="match status" value="1"/>
</dbReference>
<evidence type="ECO:0000256" key="3">
    <source>
        <dbReference type="ARBA" id="ARBA00022691"/>
    </source>
</evidence>
<dbReference type="AlphaFoldDB" id="A0A1T5JEZ2"/>
<evidence type="ECO:0000256" key="6">
    <source>
        <dbReference type="ARBA" id="ARBA00023014"/>
    </source>
</evidence>
<dbReference type="GO" id="GO:0004748">
    <property type="term" value="F:ribonucleoside-diphosphate reductase activity, thioredoxin disulfide as acceptor"/>
    <property type="evidence" value="ECO:0007669"/>
    <property type="project" value="TreeGrafter"/>
</dbReference>
<comment type="function">
    <text evidence="7">Activation of anaerobic ribonucleoside-triphosphate reductase under anaerobic conditions by generation of an organic free radical, using S-adenosylmethionine and reduced flavodoxin as cosubstrates to produce 5'-deoxy-adenosine.</text>
</comment>
<dbReference type="InterPro" id="IPR013785">
    <property type="entry name" value="Aldolase_TIM"/>
</dbReference>